<dbReference type="EMBL" id="JACHIF010000001">
    <property type="protein sequence ID" value="MBB5036708.1"/>
    <property type="molecule type" value="Genomic_DNA"/>
</dbReference>
<dbReference type="NCBIfam" id="TIGR00413">
    <property type="entry name" value="rlpA"/>
    <property type="match status" value="1"/>
</dbReference>
<dbReference type="Proteomes" id="UP000534294">
    <property type="component" value="Unassembled WGS sequence"/>
</dbReference>
<organism evidence="8 9">
    <name type="scientific">Prosthecobacter dejongeii</name>
    <dbReference type="NCBI Taxonomy" id="48465"/>
    <lineage>
        <taxon>Bacteria</taxon>
        <taxon>Pseudomonadati</taxon>
        <taxon>Verrucomicrobiota</taxon>
        <taxon>Verrucomicrobiia</taxon>
        <taxon>Verrucomicrobiales</taxon>
        <taxon>Verrucomicrobiaceae</taxon>
        <taxon>Prosthecobacter</taxon>
    </lineage>
</organism>
<keyword evidence="6" id="KW-0732">Signal</keyword>
<keyword evidence="3" id="KW-0564">Palmitate</keyword>
<dbReference type="PROSITE" id="PS51257">
    <property type="entry name" value="PROKAR_LIPOPROTEIN"/>
    <property type="match status" value="1"/>
</dbReference>
<dbReference type="PANTHER" id="PTHR34183:SF8">
    <property type="entry name" value="ENDOLYTIC PEPTIDOGLYCAN TRANSGLYCOSYLASE RLPA-RELATED"/>
    <property type="match status" value="1"/>
</dbReference>
<keyword evidence="3 8" id="KW-0449">Lipoprotein</keyword>
<evidence type="ECO:0000313" key="8">
    <source>
        <dbReference type="EMBL" id="MBB5036708.1"/>
    </source>
</evidence>
<comment type="subcellular location">
    <subcellularLocation>
        <location evidence="3">Cell membrane</location>
        <topology evidence="3">Lipid-anchor</topology>
    </subcellularLocation>
</comment>
<protein>
    <recommendedName>
        <fullName evidence="3">Probable endolytic peptidoglycan transglycosylase RlpA</fullName>
        <ecNumber evidence="3">4.2.2.-</ecNumber>
    </recommendedName>
</protein>
<comment type="caution">
    <text evidence="8">The sequence shown here is derived from an EMBL/GenBank/DDBJ whole genome shotgun (WGS) entry which is preliminary data.</text>
</comment>
<feature type="compositionally biased region" description="Low complexity" evidence="5">
    <location>
        <begin position="136"/>
        <end position="145"/>
    </location>
</feature>
<dbReference type="GO" id="GO:0008932">
    <property type="term" value="F:lytic endotransglycosylase activity"/>
    <property type="evidence" value="ECO:0007669"/>
    <property type="project" value="UniProtKB-UniRule"/>
</dbReference>
<dbReference type="InterPro" id="IPR034718">
    <property type="entry name" value="RlpA"/>
</dbReference>
<evidence type="ECO:0000256" key="1">
    <source>
        <dbReference type="ARBA" id="ARBA00023239"/>
    </source>
</evidence>
<evidence type="ECO:0000256" key="6">
    <source>
        <dbReference type="SAM" id="SignalP"/>
    </source>
</evidence>
<dbReference type="GO" id="GO:0000270">
    <property type="term" value="P:peptidoglycan metabolic process"/>
    <property type="evidence" value="ECO:0007669"/>
    <property type="project" value="UniProtKB-UniRule"/>
</dbReference>
<name>A0A7W8DNT5_9BACT</name>
<dbReference type="Pfam" id="PF03330">
    <property type="entry name" value="DPBB_1"/>
    <property type="match status" value="1"/>
</dbReference>
<keyword evidence="9" id="KW-1185">Reference proteome</keyword>
<keyword evidence="2 3" id="KW-0961">Cell wall biogenesis/degradation</keyword>
<dbReference type="InterPro" id="IPR012997">
    <property type="entry name" value="RplA"/>
</dbReference>
<dbReference type="CDD" id="cd22268">
    <property type="entry name" value="DPBB_RlpA-like"/>
    <property type="match status" value="1"/>
</dbReference>
<dbReference type="GO" id="GO:0005886">
    <property type="term" value="C:plasma membrane"/>
    <property type="evidence" value="ECO:0007669"/>
    <property type="project" value="UniProtKB-SubCell"/>
</dbReference>
<evidence type="ECO:0000259" key="7">
    <source>
        <dbReference type="Pfam" id="PF03330"/>
    </source>
</evidence>
<dbReference type="EC" id="4.2.2.-" evidence="3"/>
<reference evidence="8 9" key="1">
    <citation type="submission" date="2020-08" db="EMBL/GenBank/DDBJ databases">
        <title>Genomic Encyclopedia of Type Strains, Phase IV (KMG-IV): sequencing the most valuable type-strain genomes for metagenomic binning, comparative biology and taxonomic classification.</title>
        <authorList>
            <person name="Goeker M."/>
        </authorList>
    </citation>
    <scope>NUCLEOTIDE SEQUENCE [LARGE SCALE GENOMIC DNA]</scope>
    <source>
        <strain evidence="8 9">DSM 12251</strain>
    </source>
</reference>
<proteinExistence type="inferred from homology"/>
<feature type="chain" id="PRO_5031642563" description="Probable endolytic peptidoglycan transglycosylase RlpA" evidence="6">
    <location>
        <begin position="19"/>
        <end position="205"/>
    </location>
</feature>
<keyword evidence="3" id="KW-1003">Cell membrane</keyword>
<dbReference type="HAMAP" id="MF_02071">
    <property type="entry name" value="RlpA"/>
    <property type="match status" value="1"/>
</dbReference>
<sequence length="205" mass="21919">MFCRWFLCLSMLALVSCASRPPAHREQGWASYVADQYTGRPTSSGEIYYPQAYTAAHTTLPFGTVVTVKNMLNGRTVNVTVNDRFPYYQGRVINLSSAAAQQIGIPYMQMGQVEVTAQTVARGNYGAPAQPQYGGYAQQPAYSPRPAAPPSYSPQPAYGGYTPQPTTPSYSAPAATYQVQQPAGGAPNAPGFNGTSSTPPGLKTF</sequence>
<dbReference type="SUPFAM" id="SSF50685">
    <property type="entry name" value="Barwin-like endoglucanases"/>
    <property type="match status" value="1"/>
</dbReference>
<gene>
    <name evidence="3" type="primary">rlpA</name>
    <name evidence="8" type="ORF">HNQ64_000942</name>
</gene>
<keyword evidence="1 3" id="KW-0456">Lyase</keyword>
<evidence type="ECO:0000313" key="9">
    <source>
        <dbReference type="Proteomes" id="UP000534294"/>
    </source>
</evidence>
<feature type="compositionally biased region" description="Low complexity" evidence="5">
    <location>
        <begin position="178"/>
        <end position="191"/>
    </location>
</feature>
<feature type="domain" description="RlpA-like protein double-psi beta-barrel" evidence="7">
    <location>
        <begin position="37"/>
        <end position="115"/>
    </location>
</feature>
<dbReference type="AlphaFoldDB" id="A0A7W8DNT5"/>
<feature type="signal peptide" evidence="6">
    <location>
        <begin position="1"/>
        <end position="18"/>
    </location>
</feature>
<dbReference type="InterPro" id="IPR009009">
    <property type="entry name" value="RlpA-like_DPBB"/>
</dbReference>
<comment type="function">
    <text evidence="3">Lytic transglycosylase with a strong preference for naked glycan strands that lack stem peptides.</text>
</comment>
<keyword evidence="3" id="KW-0472">Membrane</keyword>
<evidence type="ECO:0000256" key="4">
    <source>
        <dbReference type="RuleBase" id="RU003495"/>
    </source>
</evidence>
<accession>A0A7W8DNT5</accession>
<feature type="region of interest" description="Disordered" evidence="5">
    <location>
        <begin position="136"/>
        <end position="205"/>
    </location>
</feature>
<comment type="similarity">
    <text evidence="3 4">Belongs to the RlpA family.</text>
</comment>
<evidence type="ECO:0000256" key="5">
    <source>
        <dbReference type="SAM" id="MobiDB-lite"/>
    </source>
</evidence>
<dbReference type="InterPro" id="IPR036908">
    <property type="entry name" value="RlpA-like_sf"/>
</dbReference>
<evidence type="ECO:0000256" key="2">
    <source>
        <dbReference type="ARBA" id="ARBA00023316"/>
    </source>
</evidence>
<dbReference type="Gene3D" id="2.40.40.10">
    <property type="entry name" value="RlpA-like domain"/>
    <property type="match status" value="1"/>
</dbReference>
<dbReference type="GO" id="GO:0071555">
    <property type="term" value="P:cell wall organization"/>
    <property type="evidence" value="ECO:0007669"/>
    <property type="project" value="UniProtKB-KW"/>
</dbReference>
<dbReference type="RefSeq" id="WP_184205829.1">
    <property type="nucleotide sequence ID" value="NZ_JACHIF010000001.1"/>
</dbReference>
<evidence type="ECO:0000256" key="3">
    <source>
        <dbReference type="HAMAP-Rule" id="MF_02071"/>
    </source>
</evidence>
<dbReference type="PANTHER" id="PTHR34183">
    <property type="entry name" value="ENDOLYTIC PEPTIDOGLYCAN TRANSGLYCOSYLASE RLPA"/>
    <property type="match status" value="1"/>
</dbReference>